<organism evidence="1 2">
    <name type="scientific">Pandoraea communis</name>
    <dbReference type="NCBI Taxonomy" id="2508297"/>
    <lineage>
        <taxon>Bacteria</taxon>
        <taxon>Pseudomonadati</taxon>
        <taxon>Pseudomonadota</taxon>
        <taxon>Betaproteobacteria</taxon>
        <taxon>Burkholderiales</taxon>
        <taxon>Burkholderiaceae</taxon>
        <taxon>Pandoraea</taxon>
    </lineage>
</organism>
<evidence type="ECO:0000313" key="2">
    <source>
        <dbReference type="Proteomes" id="UP000383971"/>
    </source>
</evidence>
<keyword evidence="2" id="KW-1185">Reference proteome</keyword>
<accession>A0A5E4X6U7</accession>
<evidence type="ECO:0000313" key="1">
    <source>
        <dbReference type="EMBL" id="VVE31920.1"/>
    </source>
</evidence>
<dbReference type="EMBL" id="CABPSE010000013">
    <property type="protein sequence ID" value="VVE31920.1"/>
    <property type="molecule type" value="Genomic_DNA"/>
</dbReference>
<protein>
    <submittedName>
        <fullName evidence="1">Bacterioferritin</fullName>
    </submittedName>
</protein>
<dbReference type="AlphaFoldDB" id="A0A5E4X6U7"/>
<proteinExistence type="predicted"/>
<name>A0A5E4X6U7_9BURK</name>
<dbReference type="Proteomes" id="UP000383971">
    <property type="component" value="Unassembled WGS sequence"/>
</dbReference>
<sequence>MIHYLGDRDTTTRRRLGGMLTVGQAHADAMRDLPGREEWATTAMICVSRHVGKAL</sequence>
<reference evidence="1 2" key="1">
    <citation type="submission" date="2019-08" db="EMBL/GenBank/DDBJ databases">
        <authorList>
            <person name="Peeters C."/>
        </authorList>
    </citation>
    <scope>NUCLEOTIDE SEQUENCE [LARGE SCALE GENOMIC DNA]</scope>
    <source>
        <strain evidence="1 2">LMG 31111</strain>
    </source>
</reference>
<gene>
    <name evidence="1" type="ORF">PCO31111_03701</name>
</gene>